<protein>
    <submittedName>
        <fullName evidence="1">Uncharacterized protein</fullName>
    </submittedName>
</protein>
<accession>A0AAE0ZZU4</accession>
<gene>
    <name evidence="1" type="ORF">RRG08_012915</name>
</gene>
<evidence type="ECO:0000313" key="1">
    <source>
        <dbReference type="EMBL" id="KAK3778639.1"/>
    </source>
</evidence>
<sequence length="79" mass="8753">MRSIAKFGLTQDIPWSVSLSVPYLSSPRLIAQLSTLPPQSSKQQCDSRTGTRAVAAPPAAARYSWWLVFLFHVHDVVRG</sequence>
<dbReference type="AlphaFoldDB" id="A0AAE0ZZU4"/>
<dbReference type="Proteomes" id="UP001283361">
    <property type="component" value="Unassembled WGS sequence"/>
</dbReference>
<comment type="caution">
    <text evidence="1">The sequence shown here is derived from an EMBL/GenBank/DDBJ whole genome shotgun (WGS) entry which is preliminary data.</text>
</comment>
<dbReference type="EMBL" id="JAWDGP010002895">
    <property type="protein sequence ID" value="KAK3778639.1"/>
    <property type="molecule type" value="Genomic_DNA"/>
</dbReference>
<name>A0AAE0ZZU4_9GAST</name>
<reference evidence="1" key="1">
    <citation type="journal article" date="2023" name="G3 (Bethesda)">
        <title>A reference genome for the long-term kleptoplast-retaining sea slug Elysia crispata morphotype clarki.</title>
        <authorList>
            <person name="Eastman K.E."/>
            <person name="Pendleton A.L."/>
            <person name="Shaikh M.A."/>
            <person name="Suttiyut T."/>
            <person name="Ogas R."/>
            <person name="Tomko P."/>
            <person name="Gavelis G."/>
            <person name="Widhalm J.R."/>
            <person name="Wisecaver J.H."/>
        </authorList>
    </citation>
    <scope>NUCLEOTIDE SEQUENCE</scope>
    <source>
        <strain evidence="1">ECLA1</strain>
    </source>
</reference>
<keyword evidence="2" id="KW-1185">Reference proteome</keyword>
<proteinExistence type="predicted"/>
<organism evidence="1 2">
    <name type="scientific">Elysia crispata</name>
    <name type="common">lettuce slug</name>
    <dbReference type="NCBI Taxonomy" id="231223"/>
    <lineage>
        <taxon>Eukaryota</taxon>
        <taxon>Metazoa</taxon>
        <taxon>Spiralia</taxon>
        <taxon>Lophotrochozoa</taxon>
        <taxon>Mollusca</taxon>
        <taxon>Gastropoda</taxon>
        <taxon>Heterobranchia</taxon>
        <taxon>Euthyneura</taxon>
        <taxon>Panpulmonata</taxon>
        <taxon>Sacoglossa</taxon>
        <taxon>Placobranchoidea</taxon>
        <taxon>Plakobranchidae</taxon>
        <taxon>Elysia</taxon>
    </lineage>
</organism>
<evidence type="ECO:0000313" key="2">
    <source>
        <dbReference type="Proteomes" id="UP001283361"/>
    </source>
</evidence>